<keyword evidence="3" id="KW-0804">Transcription</keyword>
<evidence type="ECO:0000256" key="1">
    <source>
        <dbReference type="ARBA" id="ARBA00022553"/>
    </source>
</evidence>
<evidence type="ECO:0000256" key="4">
    <source>
        <dbReference type="PROSITE-ProRule" id="PRU00169"/>
    </source>
</evidence>
<organism evidence="6 7">
    <name type="scientific">Labrys wisconsinensis</name>
    <dbReference type="NCBI Taxonomy" id="425677"/>
    <lineage>
        <taxon>Bacteria</taxon>
        <taxon>Pseudomonadati</taxon>
        <taxon>Pseudomonadota</taxon>
        <taxon>Alphaproteobacteria</taxon>
        <taxon>Hyphomicrobiales</taxon>
        <taxon>Xanthobacteraceae</taxon>
        <taxon>Labrys</taxon>
    </lineage>
</organism>
<dbReference type="Proteomes" id="UP001242480">
    <property type="component" value="Unassembled WGS sequence"/>
</dbReference>
<evidence type="ECO:0000256" key="3">
    <source>
        <dbReference type="ARBA" id="ARBA00023163"/>
    </source>
</evidence>
<evidence type="ECO:0000313" key="6">
    <source>
        <dbReference type="EMBL" id="MDQ0469830.1"/>
    </source>
</evidence>
<evidence type="ECO:0000313" key="7">
    <source>
        <dbReference type="Proteomes" id="UP001242480"/>
    </source>
</evidence>
<keyword evidence="2" id="KW-0805">Transcription regulation</keyword>
<dbReference type="InterPro" id="IPR001789">
    <property type="entry name" value="Sig_transdc_resp-reg_receiver"/>
</dbReference>
<keyword evidence="1 4" id="KW-0597">Phosphoprotein</keyword>
<dbReference type="SUPFAM" id="SSF52172">
    <property type="entry name" value="CheY-like"/>
    <property type="match status" value="1"/>
</dbReference>
<evidence type="ECO:0000259" key="5">
    <source>
        <dbReference type="PROSITE" id="PS50110"/>
    </source>
</evidence>
<comment type="caution">
    <text evidence="6">The sequence shown here is derived from an EMBL/GenBank/DDBJ whole genome shotgun (WGS) entry which is preliminary data.</text>
</comment>
<keyword evidence="7" id="KW-1185">Reference proteome</keyword>
<dbReference type="EMBL" id="JAUSVX010000004">
    <property type="protein sequence ID" value="MDQ0469830.1"/>
    <property type="molecule type" value="Genomic_DNA"/>
</dbReference>
<dbReference type="Pfam" id="PF00072">
    <property type="entry name" value="Response_reg"/>
    <property type="match status" value="1"/>
</dbReference>
<feature type="modified residue" description="4-aspartylphosphate" evidence="4">
    <location>
        <position position="56"/>
    </location>
</feature>
<dbReference type="InterPro" id="IPR050595">
    <property type="entry name" value="Bact_response_regulator"/>
</dbReference>
<gene>
    <name evidence="6" type="ORF">QO011_002846</name>
</gene>
<accession>A0ABU0J8A3</accession>
<name>A0ABU0J8A3_9HYPH</name>
<sequence>MTAKLGPILVVDDDSAVRQALRFALEMEGLRVQLYEGPAAILGAKDLPATGCLVVDYSMPAMNGIELVDALRGRSVGLPAILIASRVSNDMRARAARSGIRKVLEKPLTDGALVETIRSALVTAPG</sequence>
<dbReference type="InterPro" id="IPR011006">
    <property type="entry name" value="CheY-like_superfamily"/>
</dbReference>
<dbReference type="PANTHER" id="PTHR44591:SF3">
    <property type="entry name" value="RESPONSE REGULATORY DOMAIN-CONTAINING PROTEIN"/>
    <property type="match status" value="1"/>
</dbReference>
<reference evidence="6 7" key="1">
    <citation type="submission" date="2023-07" db="EMBL/GenBank/DDBJ databases">
        <title>Genomic Encyclopedia of Type Strains, Phase IV (KMG-IV): sequencing the most valuable type-strain genomes for metagenomic binning, comparative biology and taxonomic classification.</title>
        <authorList>
            <person name="Goeker M."/>
        </authorList>
    </citation>
    <scope>NUCLEOTIDE SEQUENCE [LARGE SCALE GENOMIC DNA]</scope>
    <source>
        <strain evidence="6 7">DSM 19619</strain>
    </source>
</reference>
<protein>
    <submittedName>
        <fullName evidence="6">FixJ family two-component response regulator</fullName>
    </submittedName>
</protein>
<evidence type="ECO:0000256" key="2">
    <source>
        <dbReference type="ARBA" id="ARBA00023015"/>
    </source>
</evidence>
<dbReference type="PROSITE" id="PS50110">
    <property type="entry name" value="RESPONSE_REGULATORY"/>
    <property type="match status" value="1"/>
</dbReference>
<dbReference type="PANTHER" id="PTHR44591">
    <property type="entry name" value="STRESS RESPONSE REGULATOR PROTEIN 1"/>
    <property type="match status" value="1"/>
</dbReference>
<dbReference type="SMART" id="SM00448">
    <property type="entry name" value="REC"/>
    <property type="match status" value="1"/>
</dbReference>
<dbReference type="Gene3D" id="3.40.50.2300">
    <property type="match status" value="1"/>
</dbReference>
<proteinExistence type="predicted"/>
<dbReference type="RefSeq" id="WP_307272936.1">
    <property type="nucleotide sequence ID" value="NZ_JAUSVX010000004.1"/>
</dbReference>
<feature type="domain" description="Response regulatory" evidence="5">
    <location>
        <begin position="7"/>
        <end position="121"/>
    </location>
</feature>